<organism evidence="2 3">
    <name type="scientific">Dissostichus eleginoides</name>
    <name type="common">Patagonian toothfish</name>
    <name type="synonym">Dissostichus amissus</name>
    <dbReference type="NCBI Taxonomy" id="100907"/>
    <lineage>
        <taxon>Eukaryota</taxon>
        <taxon>Metazoa</taxon>
        <taxon>Chordata</taxon>
        <taxon>Craniata</taxon>
        <taxon>Vertebrata</taxon>
        <taxon>Euteleostomi</taxon>
        <taxon>Actinopterygii</taxon>
        <taxon>Neopterygii</taxon>
        <taxon>Teleostei</taxon>
        <taxon>Neoteleostei</taxon>
        <taxon>Acanthomorphata</taxon>
        <taxon>Eupercaria</taxon>
        <taxon>Perciformes</taxon>
        <taxon>Notothenioidei</taxon>
        <taxon>Nototheniidae</taxon>
        <taxon>Dissostichus</taxon>
    </lineage>
</organism>
<keyword evidence="2" id="KW-0687">Ribonucleoprotein</keyword>
<accession>A0AAD9EVK8</accession>
<dbReference type="InterPro" id="IPR051055">
    <property type="entry name" value="PIF1_helicase"/>
</dbReference>
<keyword evidence="1" id="KW-0175">Coiled coil</keyword>
<name>A0AAD9EVK8_DISEL</name>
<gene>
    <name evidence="2" type="ORF">KUDE01_025494</name>
</gene>
<dbReference type="PANTHER" id="PTHR47642">
    <property type="entry name" value="ATP-DEPENDENT DNA HELICASE"/>
    <property type="match status" value="1"/>
</dbReference>
<dbReference type="GO" id="GO:0005840">
    <property type="term" value="C:ribosome"/>
    <property type="evidence" value="ECO:0007669"/>
    <property type="project" value="UniProtKB-KW"/>
</dbReference>
<evidence type="ECO:0000256" key="1">
    <source>
        <dbReference type="SAM" id="Coils"/>
    </source>
</evidence>
<proteinExistence type="predicted"/>
<feature type="coiled-coil region" evidence="1">
    <location>
        <begin position="62"/>
        <end position="89"/>
    </location>
</feature>
<dbReference type="AlphaFoldDB" id="A0AAD9EVK8"/>
<dbReference type="PANTHER" id="PTHR47642:SF5">
    <property type="entry name" value="ATP-DEPENDENT DNA HELICASE"/>
    <property type="match status" value="1"/>
</dbReference>
<protein>
    <submittedName>
        <fullName evidence="2">50S ribosomal protein L31 type B</fullName>
    </submittedName>
</protein>
<evidence type="ECO:0000313" key="2">
    <source>
        <dbReference type="EMBL" id="KAK1879964.1"/>
    </source>
</evidence>
<comment type="caution">
    <text evidence="2">The sequence shown here is derived from an EMBL/GenBank/DDBJ whole genome shotgun (WGS) entry which is preliminary data.</text>
</comment>
<dbReference type="EMBL" id="JASDAP010000025">
    <property type="protein sequence ID" value="KAK1879964.1"/>
    <property type="molecule type" value="Genomic_DNA"/>
</dbReference>
<sequence>MSRLENKTSEGPNVWMTSLTDRYKARPETPEYEEMCLADFAATCRIVYGQHTKGSEQPEYVRHIVKRNRDKYEKNSEEIENAVEEFEQNKGLIDEWCNLAPEAKVDRLEMWFKMC</sequence>
<dbReference type="Proteomes" id="UP001228049">
    <property type="component" value="Unassembled WGS sequence"/>
</dbReference>
<keyword evidence="3" id="KW-1185">Reference proteome</keyword>
<evidence type="ECO:0000313" key="3">
    <source>
        <dbReference type="Proteomes" id="UP001228049"/>
    </source>
</evidence>
<keyword evidence="2" id="KW-0689">Ribosomal protein</keyword>
<reference evidence="2" key="1">
    <citation type="submission" date="2023-04" db="EMBL/GenBank/DDBJ databases">
        <title>Chromosome-level genome of Chaenocephalus aceratus.</title>
        <authorList>
            <person name="Park H."/>
        </authorList>
    </citation>
    <scope>NUCLEOTIDE SEQUENCE</scope>
    <source>
        <strain evidence="2">DE</strain>
        <tissue evidence="2">Muscle</tissue>
    </source>
</reference>